<feature type="transmembrane region" description="Helical" evidence="2">
    <location>
        <begin position="167"/>
        <end position="187"/>
    </location>
</feature>
<keyword evidence="2" id="KW-0472">Membrane</keyword>
<proteinExistence type="predicted"/>
<dbReference type="AlphaFoldDB" id="A0A7G9B3E5"/>
<feature type="compositionally biased region" description="Polar residues" evidence="1">
    <location>
        <begin position="324"/>
        <end position="333"/>
    </location>
</feature>
<feature type="compositionally biased region" description="Gly residues" evidence="1">
    <location>
        <begin position="309"/>
        <end position="321"/>
    </location>
</feature>
<dbReference type="KEGG" id="ohi:H8790_11600"/>
<evidence type="ECO:0000256" key="1">
    <source>
        <dbReference type="SAM" id="MobiDB-lite"/>
    </source>
</evidence>
<evidence type="ECO:0000313" key="3">
    <source>
        <dbReference type="EMBL" id="QNL44076.1"/>
    </source>
</evidence>
<feature type="compositionally biased region" description="Polar residues" evidence="1">
    <location>
        <begin position="484"/>
        <end position="500"/>
    </location>
</feature>
<feature type="compositionally biased region" description="Low complexity" evidence="1">
    <location>
        <begin position="334"/>
        <end position="354"/>
    </location>
</feature>
<keyword evidence="4" id="KW-1185">Reference proteome</keyword>
<name>A0A7G9B3E5_9FIRM</name>
<dbReference type="Pfam" id="PF19597">
    <property type="entry name" value="TrbL_4"/>
    <property type="match status" value="1"/>
</dbReference>
<dbReference type="InterPro" id="IPR046084">
    <property type="entry name" value="TrbL_4"/>
</dbReference>
<feature type="compositionally biased region" description="Polar residues" evidence="1">
    <location>
        <begin position="355"/>
        <end position="386"/>
    </location>
</feature>
<feature type="compositionally biased region" description="Low complexity" evidence="1">
    <location>
        <begin position="596"/>
        <end position="612"/>
    </location>
</feature>
<reference evidence="3 4" key="1">
    <citation type="submission" date="2020-08" db="EMBL/GenBank/DDBJ databases">
        <authorList>
            <person name="Liu C."/>
            <person name="Sun Q."/>
        </authorList>
    </citation>
    <scope>NUCLEOTIDE SEQUENCE [LARGE SCALE GENOMIC DNA]</scope>
    <source>
        <strain evidence="3 4">NSJ-62</strain>
    </source>
</reference>
<feature type="transmembrane region" description="Helical" evidence="2">
    <location>
        <begin position="133"/>
        <end position="155"/>
    </location>
</feature>
<sequence>MLELIFQGFVEWCYGLVLECWEYFSSALLDIMSMDFAYLKEHMPIIDTIMNLLLAVGWALLIGNLIFQAIKTMLSGIGFEGEYPKLLFTRTFVFAFLLLASPQICNLCLNFTSAVIDLLEVPDAVNITFAEEATFGGLAAAWILVVICGIIVMFQSFKLIFEMAERYLILAVLTITAPLAFGMGGSRNTSDIFSGWCRMYGSMCLLMVMNVVFIKMLLSVLSYCPSGLDVLPWMILVLSTVKVAKKIDGIITRIGLNPAITGDSLGRTFPGMLTYMVARTAMSQVTKTIGKSSGGNAPGRGHTPSTPPGGAGGPRSGGPAGSGQVASTSYSQRTGQQSAAYQSSTQQSATVQGGPSQTSTQEQSTGPAFNASTQFNQSGPAGTKKTSVPPGARHTTSHIKSGVGSSVIPGAPGRVRPSASGVSSAQGAAVAADGAAPRPGTAGSAAQEAARADIPAQHAAAPPSESRFTHREASVQLTPEGRPQTAQALRTGQAAVSQPGTAGMGGTVREAVPSRSPQSGSGSVSSTAAPRTAAGQHSPARQEPAKPPRTPAAAGSDTGPVIKPGTAGTARDTARASQGRDTARRSGARAKSTPMADDGAGSSRSASIASHAQKNLTPNPTSPPDRPPRGDRDGRKK</sequence>
<dbReference type="EMBL" id="CP060490">
    <property type="protein sequence ID" value="QNL44076.1"/>
    <property type="molecule type" value="Genomic_DNA"/>
</dbReference>
<evidence type="ECO:0008006" key="5">
    <source>
        <dbReference type="Google" id="ProtNLM"/>
    </source>
</evidence>
<feature type="transmembrane region" description="Helical" evidence="2">
    <location>
        <begin position="199"/>
        <end position="218"/>
    </location>
</feature>
<keyword evidence="2" id="KW-0812">Transmembrane</keyword>
<feature type="compositionally biased region" description="Low complexity" evidence="1">
    <location>
        <begin position="513"/>
        <end position="526"/>
    </location>
</feature>
<feature type="compositionally biased region" description="Low complexity" evidence="1">
    <location>
        <begin position="418"/>
        <end position="436"/>
    </location>
</feature>
<feature type="compositionally biased region" description="Basic and acidic residues" evidence="1">
    <location>
        <begin position="626"/>
        <end position="637"/>
    </location>
</feature>
<gene>
    <name evidence="3" type="ORF">H8790_11600</name>
</gene>
<dbReference type="RefSeq" id="WP_187332677.1">
    <property type="nucleotide sequence ID" value="NZ_CP060490.1"/>
</dbReference>
<evidence type="ECO:0000256" key="2">
    <source>
        <dbReference type="SAM" id="Phobius"/>
    </source>
</evidence>
<feature type="transmembrane region" description="Helical" evidence="2">
    <location>
        <begin position="49"/>
        <end position="70"/>
    </location>
</feature>
<feature type="region of interest" description="Disordered" evidence="1">
    <location>
        <begin position="287"/>
        <end position="637"/>
    </location>
</feature>
<protein>
    <recommendedName>
        <fullName evidence="5">Conjugal transfer protein TrbL</fullName>
    </recommendedName>
</protein>
<organism evidence="3 4">
    <name type="scientific">Oscillibacter hominis</name>
    <dbReference type="NCBI Taxonomy" id="2763056"/>
    <lineage>
        <taxon>Bacteria</taxon>
        <taxon>Bacillati</taxon>
        <taxon>Bacillota</taxon>
        <taxon>Clostridia</taxon>
        <taxon>Eubacteriales</taxon>
        <taxon>Oscillospiraceae</taxon>
        <taxon>Oscillibacter</taxon>
    </lineage>
</organism>
<accession>A0A7G9B3E5</accession>
<keyword evidence="2" id="KW-1133">Transmembrane helix</keyword>
<dbReference type="Proteomes" id="UP000515960">
    <property type="component" value="Chromosome"/>
</dbReference>
<evidence type="ECO:0000313" key="4">
    <source>
        <dbReference type="Proteomes" id="UP000515960"/>
    </source>
</evidence>